<proteinExistence type="predicted"/>
<feature type="transmembrane region" description="Helical" evidence="3">
    <location>
        <begin position="6"/>
        <end position="22"/>
    </location>
</feature>
<evidence type="ECO:0000313" key="5">
    <source>
        <dbReference type="Proteomes" id="UP001595637"/>
    </source>
</evidence>
<sequence length="222" mass="24897">MRYVLRIFGVTLILSGIALFFWQDIREMFTDRVNERVIEAYQDGGRDVELNMLESFITGIDDSEHATSAEDMSTTENSTPPSELSVEHVAGILTIESAGIREPVFKGPVTEYNLKRGLSFVDETDHVDMQNIPIAGHRVEGAGIRFNHLDRAVLGDEITFDTASGVRTYEITEIFEVEPSQVEVLNQTEGAPQQLTLITCEDYNPETLLFEKRLIVRAAIAE</sequence>
<dbReference type="InterPro" id="IPR005754">
    <property type="entry name" value="Sortase"/>
</dbReference>
<gene>
    <name evidence="4" type="ORF">ACFOEO_09745</name>
</gene>
<comment type="caution">
    <text evidence="4">The sequence shown here is derived from an EMBL/GenBank/DDBJ whole genome shotgun (WGS) entry which is preliminary data.</text>
</comment>
<evidence type="ECO:0000313" key="4">
    <source>
        <dbReference type="EMBL" id="MFC3388853.1"/>
    </source>
</evidence>
<dbReference type="GO" id="GO:0016787">
    <property type="term" value="F:hydrolase activity"/>
    <property type="evidence" value="ECO:0007669"/>
    <property type="project" value="UniProtKB-KW"/>
</dbReference>
<name>A0ABV7N837_9STAP</name>
<organism evidence="4 5">
    <name type="scientific">Salinicoccus sesuvii</name>
    <dbReference type="NCBI Taxonomy" id="868281"/>
    <lineage>
        <taxon>Bacteria</taxon>
        <taxon>Bacillati</taxon>
        <taxon>Bacillota</taxon>
        <taxon>Bacilli</taxon>
        <taxon>Bacillales</taxon>
        <taxon>Staphylococcaceae</taxon>
        <taxon>Salinicoccus</taxon>
    </lineage>
</organism>
<dbReference type="Proteomes" id="UP001595637">
    <property type="component" value="Unassembled WGS sequence"/>
</dbReference>
<keyword evidence="3" id="KW-1133">Transmembrane helix</keyword>
<dbReference type="EC" id="3.4.22.70" evidence="4"/>
<evidence type="ECO:0000256" key="2">
    <source>
        <dbReference type="SAM" id="MobiDB-lite"/>
    </source>
</evidence>
<protein>
    <submittedName>
        <fullName evidence="4">Sortase</fullName>
        <ecNumber evidence="4">3.4.22.70</ecNumber>
    </submittedName>
</protein>
<dbReference type="Gene3D" id="2.40.260.10">
    <property type="entry name" value="Sortase"/>
    <property type="match status" value="1"/>
</dbReference>
<dbReference type="Pfam" id="PF04203">
    <property type="entry name" value="Sortase"/>
    <property type="match status" value="1"/>
</dbReference>
<dbReference type="InterPro" id="IPR023365">
    <property type="entry name" value="Sortase_dom-sf"/>
</dbReference>
<accession>A0ABV7N837</accession>
<reference evidence="5" key="1">
    <citation type="journal article" date="2019" name="Int. J. Syst. Evol. Microbiol.">
        <title>The Global Catalogue of Microorganisms (GCM) 10K type strain sequencing project: providing services to taxonomists for standard genome sequencing and annotation.</title>
        <authorList>
            <consortium name="The Broad Institute Genomics Platform"/>
            <consortium name="The Broad Institute Genome Sequencing Center for Infectious Disease"/>
            <person name="Wu L."/>
            <person name="Ma J."/>
        </authorList>
    </citation>
    <scope>NUCLEOTIDE SEQUENCE [LARGE SCALE GENOMIC DNA]</scope>
    <source>
        <strain evidence="5">CCM 7756</strain>
    </source>
</reference>
<feature type="compositionally biased region" description="Polar residues" evidence="2">
    <location>
        <begin position="70"/>
        <end position="82"/>
    </location>
</feature>
<dbReference type="RefSeq" id="WP_380654944.1">
    <property type="nucleotide sequence ID" value="NZ_JBHRVQ010000001.1"/>
</dbReference>
<feature type="region of interest" description="Disordered" evidence="2">
    <location>
        <begin position="64"/>
        <end position="83"/>
    </location>
</feature>
<dbReference type="EMBL" id="JBHRVQ010000001">
    <property type="protein sequence ID" value="MFC3388853.1"/>
    <property type="molecule type" value="Genomic_DNA"/>
</dbReference>
<keyword evidence="3" id="KW-0812">Transmembrane</keyword>
<dbReference type="SUPFAM" id="SSF63817">
    <property type="entry name" value="Sortase"/>
    <property type="match status" value="1"/>
</dbReference>
<keyword evidence="3" id="KW-0472">Membrane</keyword>
<keyword evidence="1 4" id="KW-0378">Hydrolase</keyword>
<evidence type="ECO:0000256" key="3">
    <source>
        <dbReference type="SAM" id="Phobius"/>
    </source>
</evidence>
<evidence type="ECO:0000256" key="1">
    <source>
        <dbReference type="ARBA" id="ARBA00022801"/>
    </source>
</evidence>
<keyword evidence="5" id="KW-1185">Reference proteome</keyword>
<dbReference type="NCBIfam" id="TIGR01076">
    <property type="entry name" value="sortase_fam"/>
    <property type="match status" value="1"/>
</dbReference>